<dbReference type="AlphaFoldDB" id="A0A2G8K8A2"/>
<feature type="region of interest" description="Disordered" evidence="1">
    <location>
        <begin position="229"/>
        <end position="256"/>
    </location>
</feature>
<dbReference type="PANTHER" id="PTHR23171:SF13">
    <property type="entry name" value="DNA-DIRECTED RNA POLYMERASE II SUBUNIT GRINL1A"/>
    <property type="match status" value="1"/>
</dbReference>
<dbReference type="GO" id="GO:0003711">
    <property type="term" value="F:transcription elongation factor activity"/>
    <property type="evidence" value="ECO:0007669"/>
    <property type="project" value="InterPro"/>
</dbReference>
<gene>
    <name evidence="2" type="ORF">BSL78_18969</name>
</gene>
<reference evidence="2 3" key="1">
    <citation type="journal article" date="2017" name="PLoS Biol.">
        <title>The sea cucumber genome provides insights into morphological evolution and visceral regeneration.</title>
        <authorList>
            <person name="Zhang X."/>
            <person name="Sun L."/>
            <person name="Yuan J."/>
            <person name="Sun Y."/>
            <person name="Gao Y."/>
            <person name="Zhang L."/>
            <person name="Li S."/>
            <person name="Dai H."/>
            <person name="Hamel J.F."/>
            <person name="Liu C."/>
            <person name="Yu Y."/>
            <person name="Liu S."/>
            <person name="Lin W."/>
            <person name="Guo K."/>
            <person name="Jin S."/>
            <person name="Xu P."/>
            <person name="Storey K.B."/>
            <person name="Huan P."/>
            <person name="Zhang T."/>
            <person name="Zhou Y."/>
            <person name="Zhang J."/>
            <person name="Lin C."/>
            <person name="Li X."/>
            <person name="Xing L."/>
            <person name="Huo D."/>
            <person name="Sun M."/>
            <person name="Wang L."/>
            <person name="Mercier A."/>
            <person name="Li F."/>
            <person name="Yang H."/>
            <person name="Xiang J."/>
        </authorList>
    </citation>
    <scope>NUCLEOTIDE SEQUENCE [LARGE SCALE GENOMIC DNA]</scope>
    <source>
        <strain evidence="2">Shaxun</strain>
        <tissue evidence="2">Muscle</tissue>
    </source>
</reference>
<proteinExistence type="predicted"/>
<feature type="compositionally biased region" description="Basic and acidic residues" evidence="1">
    <location>
        <begin position="152"/>
        <end position="166"/>
    </location>
</feature>
<accession>A0A2G8K8A2</accession>
<evidence type="ECO:0000256" key="1">
    <source>
        <dbReference type="SAM" id="MobiDB-lite"/>
    </source>
</evidence>
<protein>
    <submittedName>
        <fullName evidence="2">Putative DNA-directed RNA polymerase II subunit GRINL1A</fullName>
    </submittedName>
</protein>
<dbReference type="InterPro" id="IPR051375">
    <property type="entry name" value="Tuftelin_GRINL1A/MYZAP/CCD68"/>
</dbReference>
<keyword evidence="3" id="KW-1185">Reference proteome</keyword>
<dbReference type="Proteomes" id="UP000230750">
    <property type="component" value="Unassembled WGS sequence"/>
</dbReference>
<dbReference type="Pfam" id="PF15328">
    <property type="entry name" value="GCOM2"/>
    <property type="match status" value="1"/>
</dbReference>
<comment type="caution">
    <text evidence="2">The sequence shown here is derived from an EMBL/GenBank/DDBJ whole genome shotgun (WGS) entry which is preliminary data.</text>
</comment>
<dbReference type="OrthoDB" id="2408655at2759"/>
<evidence type="ECO:0000313" key="2">
    <source>
        <dbReference type="EMBL" id="PIK44193.1"/>
    </source>
</evidence>
<name>A0A2G8K8A2_STIJA</name>
<feature type="region of interest" description="Disordered" evidence="1">
    <location>
        <begin position="85"/>
        <end position="111"/>
    </location>
</feature>
<dbReference type="GO" id="GO:0005634">
    <property type="term" value="C:nucleus"/>
    <property type="evidence" value="ECO:0007669"/>
    <property type="project" value="InterPro"/>
</dbReference>
<feature type="compositionally biased region" description="Polar residues" evidence="1">
    <location>
        <begin position="101"/>
        <end position="111"/>
    </location>
</feature>
<evidence type="ECO:0000313" key="3">
    <source>
        <dbReference type="Proteomes" id="UP000230750"/>
    </source>
</evidence>
<dbReference type="PANTHER" id="PTHR23171">
    <property type="entry name" value="GDOWN1"/>
    <property type="match status" value="1"/>
</dbReference>
<keyword evidence="2" id="KW-0240">DNA-directed RNA polymerase</keyword>
<sequence length="256" mass="28772">MYQGKQGDVGDLRKKTNFDLKELLRRQEKLLSNRSLLRNLPDGGAKLKSFVEKINVILEERGDVDGAAQLLDTLSLGEREKTVDGKERIVQDSNNKEQKSTLESVATTSGSDQFQSFHSNIFNKKFDEKKEPFRPSRTLKSTNIPANIPKPIGHEKRKEGSSKTKDLTSAYSPPVKRDIVKPVDLPESLRLQRLQQEKFDILRAEQAAEKLAERLGIKIGAITLDVESAGSFREPENVKSDDDEEEGGNDLAKVKR</sequence>
<dbReference type="EMBL" id="MRZV01000793">
    <property type="protein sequence ID" value="PIK44193.1"/>
    <property type="molecule type" value="Genomic_DNA"/>
</dbReference>
<dbReference type="STRING" id="307972.A0A2G8K8A2"/>
<feature type="compositionally biased region" description="Basic and acidic residues" evidence="1">
    <location>
        <begin position="85"/>
        <end position="100"/>
    </location>
</feature>
<dbReference type="GO" id="GO:0006368">
    <property type="term" value="P:transcription elongation by RNA polymerase II"/>
    <property type="evidence" value="ECO:0007669"/>
    <property type="project" value="InterPro"/>
</dbReference>
<dbReference type="PRINTS" id="PR02085">
    <property type="entry name" value="POLR2GRINL1"/>
</dbReference>
<dbReference type="InterPro" id="IPR026213">
    <property type="entry name" value="GRINL1"/>
</dbReference>
<keyword evidence="2" id="KW-0804">Transcription</keyword>
<dbReference type="GO" id="GO:0000428">
    <property type="term" value="C:DNA-directed RNA polymerase complex"/>
    <property type="evidence" value="ECO:0007669"/>
    <property type="project" value="UniProtKB-KW"/>
</dbReference>
<feature type="region of interest" description="Disordered" evidence="1">
    <location>
        <begin position="132"/>
        <end position="171"/>
    </location>
</feature>
<organism evidence="2 3">
    <name type="scientific">Stichopus japonicus</name>
    <name type="common">Sea cucumber</name>
    <dbReference type="NCBI Taxonomy" id="307972"/>
    <lineage>
        <taxon>Eukaryota</taxon>
        <taxon>Metazoa</taxon>
        <taxon>Echinodermata</taxon>
        <taxon>Eleutherozoa</taxon>
        <taxon>Echinozoa</taxon>
        <taxon>Holothuroidea</taxon>
        <taxon>Aspidochirotacea</taxon>
        <taxon>Aspidochirotida</taxon>
        <taxon>Stichopodidae</taxon>
        <taxon>Apostichopus</taxon>
    </lineage>
</organism>